<comment type="function">
    <text evidence="6">Catalyzes the reduction of dTDP-6-deoxy-L-lyxo-4-hexulose to yield dTDP-L-rhamnose.</text>
</comment>
<keyword evidence="6" id="KW-0560">Oxidoreductase</keyword>
<dbReference type="Proteomes" id="UP000185639">
    <property type="component" value="Unassembled WGS sequence"/>
</dbReference>
<evidence type="ECO:0000256" key="4">
    <source>
        <dbReference type="ARBA" id="ARBA00017099"/>
    </source>
</evidence>
<evidence type="ECO:0000313" key="8">
    <source>
        <dbReference type="EMBL" id="SIS49568.1"/>
    </source>
</evidence>
<dbReference type="Gene3D" id="3.90.25.10">
    <property type="entry name" value="UDP-galactose 4-epimerase, domain 1"/>
    <property type="match status" value="1"/>
</dbReference>
<dbReference type="PANTHER" id="PTHR10491">
    <property type="entry name" value="DTDP-4-DEHYDRORHAMNOSE REDUCTASE"/>
    <property type="match status" value="1"/>
</dbReference>
<dbReference type="EC" id="1.1.1.133" evidence="3 6"/>
<protein>
    <recommendedName>
        <fullName evidence="4 6">dTDP-4-dehydrorhamnose reductase</fullName>
        <ecNumber evidence="3 6">1.1.1.133</ecNumber>
    </recommendedName>
</protein>
<dbReference type="GO" id="GO:0019305">
    <property type="term" value="P:dTDP-rhamnose biosynthetic process"/>
    <property type="evidence" value="ECO:0007669"/>
    <property type="project" value="UniProtKB-UniPathway"/>
</dbReference>
<dbReference type="OrthoDB" id="9803892at2"/>
<comment type="pathway">
    <text evidence="1 6">Carbohydrate biosynthesis; dTDP-L-rhamnose biosynthesis.</text>
</comment>
<comment type="similarity">
    <text evidence="2 6">Belongs to the dTDP-4-dehydrorhamnose reductase family.</text>
</comment>
<organism evidence="8 9">
    <name type="scientific">Thalassolituus maritimus</name>
    <dbReference type="NCBI Taxonomy" id="484498"/>
    <lineage>
        <taxon>Bacteria</taxon>
        <taxon>Pseudomonadati</taxon>
        <taxon>Pseudomonadota</taxon>
        <taxon>Gammaproteobacteria</taxon>
        <taxon>Oceanospirillales</taxon>
        <taxon>Oceanospirillaceae</taxon>
        <taxon>Thalassolituus</taxon>
    </lineage>
</organism>
<proteinExistence type="inferred from homology"/>
<dbReference type="UniPathway" id="UPA00281"/>
<accession>A0A1N7JJR1</accession>
<dbReference type="STRING" id="484498.SAMN05421686_10265"/>
<dbReference type="GO" id="GO:0009243">
    <property type="term" value="P:O antigen biosynthetic process"/>
    <property type="evidence" value="ECO:0007669"/>
    <property type="project" value="UniProtKB-UniPathway"/>
</dbReference>
<dbReference type="NCBIfam" id="TIGR01214">
    <property type="entry name" value="rmlD"/>
    <property type="match status" value="1"/>
</dbReference>
<evidence type="ECO:0000256" key="3">
    <source>
        <dbReference type="ARBA" id="ARBA00012929"/>
    </source>
</evidence>
<sequence>MTWMITGAGGQVGQVGQCLQQALKQSRRRIIALSHSALDITNETLLLRVLEASKPLVVFNCAAYTHLDKAEQQPERAWSVNAKAPSALARWCNDNDAWLIHLSSDYVFSGWMADAYSESALPCPLSEYGRSKLAGEQAIMETCAKAIVIRTGWLFSQYGKNPLSGLLNNAQKSQRINIASDAYVSPTPAVALAEAMMQIANLAEQGRIPRGRYHFAGTPTASTYLFAGEVLRQAQGFGLIDQHCRLIPEPLNQPGSGAKRPHNSALVSQKLPELGIYPPDWRTELSLTLEVIKEQQSQQEYRLCQGFAS</sequence>
<dbReference type="CDD" id="cd05254">
    <property type="entry name" value="dTDP_HR_like_SDR_e"/>
    <property type="match status" value="1"/>
</dbReference>
<dbReference type="InterPro" id="IPR036291">
    <property type="entry name" value="NAD(P)-bd_dom_sf"/>
</dbReference>
<feature type="domain" description="RmlD-like substrate binding" evidence="7">
    <location>
        <begin position="1"/>
        <end position="290"/>
    </location>
</feature>
<evidence type="ECO:0000256" key="5">
    <source>
        <dbReference type="ARBA" id="ARBA00048200"/>
    </source>
</evidence>
<keyword evidence="6" id="KW-0521">NADP</keyword>
<keyword evidence="9" id="KW-1185">Reference proteome</keyword>
<dbReference type="GO" id="GO:0008831">
    <property type="term" value="F:dTDP-4-dehydrorhamnose reductase activity"/>
    <property type="evidence" value="ECO:0007669"/>
    <property type="project" value="UniProtKB-EC"/>
</dbReference>
<dbReference type="SUPFAM" id="SSF51735">
    <property type="entry name" value="NAD(P)-binding Rossmann-fold domains"/>
    <property type="match status" value="1"/>
</dbReference>
<gene>
    <name evidence="8" type="ORF">SAMN05421686_10265</name>
</gene>
<name>A0A1N7JJR1_9GAMM</name>
<dbReference type="InterPro" id="IPR029903">
    <property type="entry name" value="RmlD-like-bd"/>
</dbReference>
<evidence type="ECO:0000259" key="7">
    <source>
        <dbReference type="Pfam" id="PF04321"/>
    </source>
</evidence>
<comment type="catalytic activity">
    <reaction evidence="5 6">
        <text>dTDP-beta-L-rhamnose + NADP(+) = dTDP-4-dehydro-beta-L-rhamnose + NADPH + H(+)</text>
        <dbReference type="Rhea" id="RHEA:21796"/>
        <dbReference type="ChEBI" id="CHEBI:15378"/>
        <dbReference type="ChEBI" id="CHEBI:57510"/>
        <dbReference type="ChEBI" id="CHEBI:57783"/>
        <dbReference type="ChEBI" id="CHEBI:58349"/>
        <dbReference type="ChEBI" id="CHEBI:62830"/>
        <dbReference type="EC" id="1.1.1.133"/>
    </reaction>
</comment>
<dbReference type="PANTHER" id="PTHR10491:SF4">
    <property type="entry name" value="METHIONINE ADENOSYLTRANSFERASE 2 SUBUNIT BETA"/>
    <property type="match status" value="1"/>
</dbReference>
<evidence type="ECO:0000256" key="1">
    <source>
        <dbReference type="ARBA" id="ARBA00004781"/>
    </source>
</evidence>
<dbReference type="EMBL" id="FTOH01000002">
    <property type="protein sequence ID" value="SIS49568.1"/>
    <property type="molecule type" value="Genomic_DNA"/>
</dbReference>
<dbReference type="RefSeq" id="WP_076514240.1">
    <property type="nucleotide sequence ID" value="NZ_FTOH01000002.1"/>
</dbReference>
<dbReference type="InterPro" id="IPR005913">
    <property type="entry name" value="dTDP_dehydrorham_reduct"/>
</dbReference>
<dbReference type="AlphaFoldDB" id="A0A1N7JJR1"/>
<reference evidence="9" key="1">
    <citation type="submission" date="2017-01" db="EMBL/GenBank/DDBJ databases">
        <authorList>
            <person name="Varghese N."/>
            <person name="Submissions S."/>
        </authorList>
    </citation>
    <scope>NUCLEOTIDE SEQUENCE [LARGE SCALE GENOMIC DNA]</scope>
    <source>
        <strain evidence="9">DSM 24913</strain>
    </source>
</reference>
<comment type="cofactor">
    <cofactor evidence="6">
        <name>Mg(2+)</name>
        <dbReference type="ChEBI" id="CHEBI:18420"/>
    </cofactor>
    <text evidence="6">Binds 1 Mg(2+) ion per monomer.</text>
</comment>
<evidence type="ECO:0000256" key="2">
    <source>
        <dbReference type="ARBA" id="ARBA00010944"/>
    </source>
</evidence>
<evidence type="ECO:0000313" key="9">
    <source>
        <dbReference type="Proteomes" id="UP000185639"/>
    </source>
</evidence>
<dbReference type="Pfam" id="PF04321">
    <property type="entry name" value="RmlD_sub_bind"/>
    <property type="match status" value="1"/>
</dbReference>
<dbReference type="Gene3D" id="3.40.50.720">
    <property type="entry name" value="NAD(P)-binding Rossmann-like Domain"/>
    <property type="match status" value="1"/>
</dbReference>
<dbReference type="UniPathway" id="UPA00124"/>
<evidence type="ECO:0000256" key="6">
    <source>
        <dbReference type="RuleBase" id="RU364082"/>
    </source>
</evidence>